<dbReference type="AlphaFoldDB" id="A0A9P7QDC6"/>
<proteinExistence type="predicted"/>
<dbReference type="EMBL" id="SRRH01000344">
    <property type="protein sequence ID" value="KAG6290740.1"/>
    <property type="molecule type" value="Genomic_DNA"/>
</dbReference>
<protein>
    <submittedName>
        <fullName evidence="1">Uncharacterized protein</fullName>
    </submittedName>
</protein>
<accession>A0A9P7QDC6</accession>
<organism evidence="1 2">
    <name type="scientific">Claviceps aff. purpurea</name>
    <dbReference type="NCBI Taxonomy" id="1967640"/>
    <lineage>
        <taxon>Eukaryota</taxon>
        <taxon>Fungi</taxon>
        <taxon>Dikarya</taxon>
        <taxon>Ascomycota</taxon>
        <taxon>Pezizomycotina</taxon>
        <taxon>Sordariomycetes</taxon>
        <taxon>Hypocreomycetidae</taxon>
        <taxon>Hypocreales</taxon>
        <taxon>Clavicipitaceae</taxon>
        <taxon>Claviceps</taxon>
    </lineage>
</organism>
<reference evidence="1 2" key="1">
    <citation type="journal article" date="2020" name="bioRxiv">
        <title>Whole genome comparisons of ergot fungi reveals the divergence and evolution of species within the genus Claviceps are the result of varying mechanisms driving genome evolution and host range expansion.</title>
        <authorList>
            <person name="Wyka S.A."/>
            <person name="Mondo S.J."/>
            <person name="Liu M."/>
            <person name="Dettman J."/>
            <person name="Nalam V."/>
            <person name="Broders K.D."/>
        </authorList>
    </citation>
    <scope>NUCLEOTIDE SEQUENCE [LARGE SCALE GENOMIC DNA]</scope>
    <source>
        <strain evidence="1 2">Clav52</strain>
    </source>
</reference>
<evidence type="ECO:0000313" key="1">
    <source>
        <dbReference type="EMBL" id="KAG6290740.1"/>
    </source>
</evidence>
<dbReference type="Proteomes" id="UP000707071">
    <property type="component" value="Unassembled WGS sequence"/>
</dbReference>
<keyword evidence="2" id="KW-1185">Reference proteome</keyword>
<gene>
    <name evidence="1" type="ORF">E4U09_004288</name>
</gene>
<comment type="caution">
    <text evidence="1">The sequence shown here is derived from an EMBL/GenBank/DDBJ whole genome shotgun (WGS) entry which is preliminary data.</text>
</comment>
<name>A0A9P7QDC6_9HYPO</name>
<sequence>MSTLSTSILSSCRSRTDFSIIIHSKSRRVYQLRTDISAGHKTTIFTNHTTLEARRAQQSIHEPKRHFLILKQLAQLPSGGHASLNIPRDAEGITLDTPLSLD</sequence>
<evidence type="ECO:0000313" key="2">
    <source>
        <dbReference type="Proteomes" id="UP000707071"/>
    </source>
</evidence>